<dbReference type="EMBL" id="JAUDZG010000003">
    <property type="protein sequence ID" value="KAK3307509.1"/>
    <property type="molecule type" value="Genomic_DNA"/>
</dbReference>
<gene>
    <name evidence="3" type="ORF">B0T15DRAFT_180841</name>
</gene>
<protein>
    <recommendedName>
        <fullName evidence="5">Transmembrane protein</fullName>
    </recommendedName>
</protein>
<reference evidence="3" key="2">
    <citation type="submission" date="2023-06" db="EMBL/GenBank/DDBJ databases">
        <authorList>
            <consortium name="Lawrence Berkeley National Laboratory"/>
            <person name="Mondo S.J."/>
            <person name="Hensen N."/>
            <person name="Bonometti L."/>
            <person name="Westerberg I."/>
            <person name="Brannstrom I.O."/>
            <person name="Guillou S."/>
            <person name="Cros-Aarteil S."/>
            <person name="Calhoun S."/>
            <person name="Haridas S."/>
            <person name="Kuo A."/>
            <person name="Pangilinan J."/>
            <person name="Riley R."/>
            <person name="Labutti K."/>
            <person name="Andreopoulos B."/>
            <person name="Lipzen A."/>
            <person name="Chen C."/>
            <person name="Yanf M."/>
            <person name="Daum C."/>
            <person name="Ng V."/>
            <person name="Clum A."/>
            <person name="Steindorff A."/>
            <person name="Ohm R."/>
            <person name="Martin F."/>
            <person name="Silar P."/>
            <person name="Natvig D."/>
            <person name="Lalanne C."/>
            <person name="Gautier V."/>
            <person name="Ament-Velasquez S.L."/>
            <person name="Kruys A."/>
            <person name="Hutchinson M.I."/>
            <person name="Powell A.J."/>
            <person name="Barry K."/>
            <person name="Miller A.N."/>
            <person name="Grigoriev I.V."/>
            <person name="Debuchy R."/>
            <person name="Gladieux P."/>
            <person name="Thoren M.H."/>
            <person name="Johannesson H."/>
        </authorList>
    </citation>
    <scope>NUCLEOTIDE SEQUENCE</scope>
    <source>
        <strain evidence="3">CBS 333.67</strain>
    </source>
</reference>
<evidence type="ECO:0008006" key="5">
    <source>
        <dbReference type="Google" id="ProtNLM"/>
    </source>
</evidence>
<comment type="caution">
    <text evidence="3">The sequence shown here is derived from an EMBL/GenBank/DDBJ whole genome shotgun (WGS) entry which is preliminary data.</text>
</comment>
<dbReference type="AlphaFoldDB" id="A0AAJ0GWQ3"/>
<feature type="transmembrane region" description="Helical" evidence="2">
    <location>
        <begin position="66"/>
        <end position="84"/>
    </location>
</feature>
<feature type="region of interest" description="Disordered" evidence="1">
    <location>
        <begin position="166"/>
        <end position="197"/>
    </location>
</feature>
<dbReference type="GeneID" id="87881134"/>
<keyword evidence="4" id="KW-1185">Reference proteome</keyword>
<evidence type="ECO:0000313" key="4">
    <source>
        <dbReference type="Proteomes" id="UP001273166"/>
    </source>
</evidence>
<keyword evidence="2" id="KW-1133">Transmembrane helix</keyword>
<evidence type="ECO:0000313" key="3">
    <source>
        <dbReference type="EMBL" id="KAK3307509.1"/>
    </source>
</evidence>
<sequence>MTRQANWKLAGLSRHTRPMFGHTGAGDRLPMLLCRRLDCGRPLARRLLSLPGGLPRRQQEQGGCRTSTVLGLSFFFVFLLLFFLQSSKCPVPLPLPRGLSWTRCSRLLHVSLKPPCTQLFRSAETWPQGFAEPRRPKCVSPDVVGGWEYREGSTDITGLRAVETTAMPQSPRQTRRKVEDCKRAKTFGTEQAAGATP</sequence>
<reference evidence="3" key="1">
    <citation type="journal article" date="2023" name="Mol. Phylogenet. Evol.">
        <title>Genome-scale phylogeny and comparative genomics of the fungal order Sordariales.</title>
        <authorList>
            <person name="Hensen N."/>
            <person name="Bonometti L."/>
            <person name="Westerberg I."/>
            <person name="Brannstrom I.O."/>
            <person name="Guillou S."/>
            <person name="Cros-Aarteil S."/>
            <person name="Calhoun S."/>
            <person name="Haridas S."/>
            <person name="Kuo A."/>
            <person name="Mondo S."/>
            <person name="Pangilinan J."/>
            <person name="Riley R."/>
            <person name="LaButti K."/>
            <person name="Andreopoulos B."/>
            <person name="Lipzen A."/>
            <person name="Chen C."/>
            <person name="Yan M."/>
            <person name="Daum C."/>
            <person name="Ng V."/>
            <person name="Clum A."/>
            <person name="Steindorff A."/>
            <person name="Ohm R.A."/>
            <person name="Martin F."/>
            <person name="Silar P."/>
            <person name="Natvig D.O."/>
            <person name="Lalanne C."/>
            <person name="Gautier V."/>
            <person name="Ament-Velasquez S.L."/>
            <person name="Kruys A."/>
            <person name="Hutchinson M.I."/>
            <person name="Powell A.J."/>
            <person name="Barry K."/>
            <person name="Miller A.N."/>
            <person name="Grigoriev I.V."/>
            <person name="Debuchy R."/>
            <person name="Gladieux P."/>
            <person name="Hiltunen Thoren M."/>
            <person name="Johannesson H."/>
        </authorList>
    </citation>
    <scope>NUCLEOTIDE SEQUENCE</scope>
    <source>
        <strain evidence="3">CBS 333.67</strain>
    </source>
</reference>
<dbReference type="RefSeq" id="XP_062723289.1">
    <property type="nucleotide sequence ID" value="XM_062862305.1"/>
</dbReference>
<organism evidence="3 4">
    <name type="scientific">Chaetomium strumarium</name>
    <dbReference type="NCBI Taxonomy" id="1170767"/>
    <lineage>
        <taxon>Eukaryota</taxon>
        <taxon>Fungi</taxon>
        <taxon>Dikarya</taxon>
        <taxon>Ascomycota</taxon>
        <taxon>Pezizomycotina</taxon>
        <taxon>Sordariomycetes</taxon>
        <taxon>Sordariomycetidae</taxon>
        <taxon>Sordariales</taxon>
        <taxon>Chaetomiaceae</taxon>
        <taxon>Chaetomium</taxon>
    </lineage>
</organism>
<name>A0AAJ0GWQ3_9PEZI</name>
<proteinExistence type="predicted"/>
<keyword evidence="2" id="KW-0812">Transmembrane</keyword>
<evidence type="ECO:0000256" key="1">
    <source>
        <dbReference type="SAM" id="MobiDB-lite"/>
    </source>
</evidence>
<evidence type="ECO:0000256" key="2">
    <source>
        <dbReference type="SAM" id="Phobius"/>
    </source>
</evidence>
<accession>A0AAJ0GWQ3</accession>
<keyword evidence="2" id="KW-0472">Membrane</keyword>
<dbReference type="Proteomes" id="UP001273166">
    <property type="component" value="Unassembled WGS sequence"/>
</dbReference>